<dbReference type="GO" id="GO:0005768">
    <property type="term" value="C:endosome"/>
    <property type="evidence" value="ECO:0007669"/>
    <property type="project" value="UniProtKB-SubCell"/>
</dbReference>
<keyword evidence="11" id="KW-0206">Cytoskeleton</keyword>
<keyword evidence="6" id="KW-0963">Cytoplasm</keyword>
<evidence type="ECO:0000256" key="7">
    <source>
        <dbReference type="ARBA" id="ARBA00022583"/>
    </source>
</evidence>
<keyword evidence="9" id="KW-0967">Endosome</keyword>
<evidence type="ECO:0000256" key="9">
    <source>
        <dbReference type="ARBA" id="ARBA00022753"/>
    </source>
</evidence>
<evidence type="ECO:0000256" key="3">
    <source>
        <dbReference type="ARBA" id="ARBA00006946"/>
    </source>
</evidence>
<keyword evidence="7" id="KW-0254">Endocytosis</keyword>
<evidence type="ECO:0000256" key="10">
    <source>
        <dbReference type="ARBA" id="ARBA00023054"/>
    </source>
</evidence>
<comment type="subcellular location">
    <subcellularLocation>
        <location evidence="2">Cytoplasm</location>
        <location evidence="2">Cytoskeleton</location>
    </subcellularLocation>
    <subcellularLocation>
        <location evidence="1">Endosome</location>
    </subcellularLocation>
</comment>
<dbReference type="InterPro" id="IPR001715">
    <property type="entry name" value="CH_dom"/>
</dbReference>
<dbReference type="GO" id="GO:0005874">
    <property type="term" value="C:microtubule"/>
    <property type="evidence" value="ECO:0007669"/>
    <property type="project" value="UniProtKB-KW"/>
</dbReference>
<comment type="caution">
    <text evidence="15">The sequence shown here is derived from an EMBL/GenBank/DDBJ whole genome shotgun (WGS) entry which is preliminary data.</text>
</comment>
<dbReference type="Proteomes" id="UP001516400">
    <property type="component" value="Unassembled WGS sequence"/>
</dbReference>
<evidence type="ECO:0000313" key="15">
    <source>
        <dbReference type="EMBL" id="KAL3290210.1"/>
    </source>
</evidence>
<evidence type="ECO:0000256" key="2">
    <source>
        <dbReference type="ARBA" id="ARBA00004245"/>
    </source>
</evidence>
<dbReference type="PANTHER" id="PTHR18947:SF39">
    <property type="entry name" value="PROTEIN HOOK"/>
    <property type="match status" value="1"/>
</dbReference>
<evidence type="ECO:0000259" key="14">
    <source>
        <dbReference type="PROSITE" id="PS50021"/>
    </source>
</evidence>
<dbReference type="InterPro" id="IPR043936">
    <property type="entry name" value="HOOK_N"/>
</dbReference>
<feature type="domain" description="Calponin-homology (CH)" evidence="14">
    <location>
        <begin position="10"/>
        <end position="125"/>
    </location>
</feature>
<feature type="coiled-coil region" evidence="12">
    <location>
        <begin position="299"/>
        <end position="553"/>
    </location>
</feature>
<name>A0ABD2PIR7_9CUCU</name>
<dbReference type="FunFam" id="1.10.418.10:FF:000024">
    <property type="entry name" value="Hook homolog 3 (Drosophila)"/>
    <property type="match status" value="1"/>
</dbReference>
<protein>
    <recommendedName>
        <fullName evidence="5">Protein hook</fullName>
    </recommendedName>
</protein>
<evidence type="ECO:0000256" key="8">
    <source>
        <dbReference type="ARBA" id="ARBA00022701"/>
    </source>
</evidence>
<dbReference type="GO" id="GO:0006897">
    <property type="term" value="P:endocytosis"/>
    <property type="evidence" value="ECO:0007669"/>
    <property type="project" value="UniProtKB-KW"/>
</dbReference>
<dbReference type="InterPro" id="IPR036872">
    <property type="entry name" value="CH_dom_sf"/>
</dbReference>
<evidence type="ECO:0000256" key="5">
    <source>
        <dbReference type="ARBA" id="ARBA00018971"/>
    </source>
</evidence>
<evidence type="ECO:0000256" key="1">
    <source>
        <dbReference type="ARBA" id="ARBA00004177"/>
    </source>
</evidence>
<dbReference type="PANTHER" id="PTHR18947">
    <property type="entry name" value="HOOK PROTEINS"/>
    <property type="match status" value="1"/>
</dbReference>
<evidence type="ECO:0000256" key="11">
    <source>
        <dbReference type="ARBA" id="ARBA00023212"/>
    </source>
</evidence>
<evidence type="ECO:0000256" key="4">
    <source>
        <dbReference type="ARBA" id="ARBA00011241"/>
    </source>
</evidence>
<feature type="compositionally biased region" description="Polar residues" evidence="13">
    <location>
        <begin position="602"/>
        <end position="617"/>
    </location>
</feature>
<comment type="subunit">
    <text evidence="4">Homodimer. Interacts with microtubules via its N-terminus.</text>
</comment>
<sequence length="625" mass="72459">MFQLKMDQVEEMCKSLHKWLETVVPNVNKNILDLADGVAIVDALVQISPEHFDKLLPKIKKDAGSNWRLRVSNLKKIVQAVIEYYQDVLSLQLQLEAVDLDVVALGERSDFDQLAKLLQLVLGCAINCDKKQDYITNIMQLEESVQQNIMQAIQQLEDITVGPGKSGISLLLLDSETKNRLVGELEATNKAKDNLAQQCQNLEQQIQILMDEKHNLIIENENLKEIENKYKESRKQIEKLKEELFKDEVQKDDYKVKIVEQEKQIMGYLEKIAELTLAASATSRLKDEVDALSESALKVQDLEMTLNSYKKRLEKYRDIKKNMQQLEEKNMEYLQKNLEYEEELQKVHVWKNQCETYKQQLDNIQQKLDEETQRADKAQFTVEKFESKVLALQGEKDRLAIERDALRDENEELKLGKPTERTGAAMSQELTPTEMKERLRFLEKENKSLRGTCQEVEAKQTMLDNALSRIEKLQQQNRTLNQTNLKLEAQVEELSKNDQKNETQESIIKEYKQKILLLQENLNAKESEIQSLQAKYNRNLEKARDVAQQLDLKTNGGVDISVQQSHVKEMENKLIATAFYRLGLNCHREAMDERIAAMSAGQGQSFLARQRQPTPRKQMQRFKSK</sequence>
<feature type="region of interest" description="Disordered" evidence="13">
    <location>
        <begin position="602"/>
        <end position="625"/>
    </location>
</feature>
<dbReference type="AlphaFoldDB" id="A0ABD2PIR7"/>
<keyword evidence="16" id="KW-1185">Reference proteome</keyword>
<proteinExistence type="inferred from homology"/>
<organism evidence="15 16">
    <name type="scientific">Cryptolaemus montrouzieri</name>
    <dbReference type="NCBI Taxonomy" id="559131"/>
    <lineage>
        <taxon>Eukaryota</taxon>
        <taxon>Metazoa</taxon>
        <taxon>Ecdysozoa</taxon>
        <taxon>Arthropoda</taxon>
        <taxon>Hexapoda</taxon>
        <taxon>Insecta</taxon>
        <taxon>Pterygota</taxon>
        <taxon>Neoptera</taxon>
        <taxon>Endopterygota</taxon>
        <taxon>Coleoptera</taxon>
        <taxon>Polyphaga</taxon>
        <taxon>Cucujiformia</taxon>
        <taxon>Coccinelloidea</taxon>
        <taxon>Coccinellidae</taxon>
        <taxon>Scymninae</taxon>
        <taxon>Scymnini</taxon>
        <taxon>Cryptolaemus</taxon>
    </lineage>
</organism>
<dbReference type="InterPro" id="IPR008636">
    <property type="entry name" value="Hook_C"/>
</dbReference>
<evidence type="ECO:0000313" key="16">
    <source>
        <dbReference type="Proteomes" id="UP001516400"/>
    </source>
</evidence>
<dbReference type="EMBL" id="JABFTP020000186">
    <property type="protein sequence ID" value="KAL3290210.1"/>
    <property type="molecule type" value="Genomic_DNA"/>
</dbReference>
<dbReference type="Pfam" id="PF05622">
    <property type="entry name" value="HOOK"/>
    <property type="match status" value="2"/>
</dbReference>
<reference evidence="15 16" key="1">
    <citation type="journal article" date="2021" name="BMC Biol.">
        <title>Horizontally acquired antibacterial genes associated with adaptive radiation of ladybird beetles.</title>
        <authorList>
            <person name="Li H.S."/>
            <person name="Tang X.F."/>
            <person name="Huang Y.H."/>
            <person name="Xu Z.Y."/>
            <person name="Chen M.L."/>
            <person name="Du X.Y."/>
            <person name="Qiu B.Y."/>
            <person name="Chen P.T."/>
            <person name="Zhang W."/>
            <person name="Slipinski A."/>
            <person name="Escalona H.E."/>
            <person name="Waterhouse R.M."/>
            <person name="Zwick A."/>
            <person name="Pang H."/>
        </authorList>
    </citation>
    <scope>NUCLEOTIDE SEQUENCE [LARGE SCALE GENOMIC DNA]</scope>
    <source>
        <strain evidence="15">SYSU2018</strain>
    </source>
</reference>
<keyword evidence="10 12" id="KW-0175">Coiled coil</keyword>
<evidence type="ECO:0000256" key="12">
    <source>
        <dbReference type="SAM" id="Coils"/>
    </source>
</evidence>
<comment type="similarity">
    <text evidence="3">Belongs to the hook family.</text>
</comment>
<evidence type="ECO:0000256" key="6">
    <source>
        <dbReference type="ARBA" id="ARBA00022490"/>
    </source>
</evidence>
<dbReference type="Pfam" id="PF19047">
    <property type="entry name" value="HOOK_N"/>
    <property type="match status" value="1"/>
</dbReference>
<dbReference type="PROSITE" id="PS50021">
    <property type="entry name" value="CH"/>
    <property type="match status" value="1"/>
</dbReference>
<evidence type="ECO:0000256" key="13">
    <source>
        <dbReference type="SAM" id="MobiDB-lite"/>
    </source>
</evidence>
<keyword evidence="8" id="KW-0493">Microtubule</keyword>
<accession>A0ABD2PIR7</accession>
<gene>
    <name evidence="15" type="ORF">HHI36_023569</name>
</gene>
<dbReference type="Gene3D" id="1.10.418.10">
    <property type="entry name" value="Calponin-like domain"/>
    <property type="match status" value="1"/>
</dbReference>
<feature type="coiled-coil region" evidence="12">
    <location>
        <begin position="178"/>
        <end position="257"/>
    </location>
</feature>
<dbReference type="SUPFAM" id="SSF116907">
    <property type="entry name" value="Hook domain"/>
    <property type="match status" value="1"/>
</dbReference>